<dbReference type="Gene3D" id="3.40.50.300">
    <property type="entry name" value="P-loop containing nucleotide triphosphate hydrolases"/>
    <property type="match status" value="1"/>
</dbReference>
<feature type="region of interest" description="Disordered" evidence="1">
    <location>
        <begin position="477"/>
        <end position="497"/>
    </location>
</feature>
<sequence>MDVRPRLLDALSVLRDRVEAARFPLPLRGAARARCNRAELLAQLDDYVIPRLRSPQAPLLAVIGGSTGAGKSTLVNSLVGRRVSEAGVLRPTTRTPVLVCHPDDVHWFSGRRVLPQLTRVWGPEEDDGAEGTHPEHEEYGERGECGGYGGGSGPGKPGKGGAAGGGEPFAVRIEVEAALPSGLALLDAPDIDSLVARNRELAAELICAADVWVLVTTAARYADAVPWHLLRAAKEYDVTLVTVLDRVPHQIATDISGRYAELLQRAGLGHVPRFTIPELPESAGGGSGLLPATAVAGLREWLERHAQDPAARRAAADRTATGVIASLRSRLPALAGAAAAQHAAGLRLAGRVEEAYERAAERVRSEVAAGEVLAGDARAYWRDHGTGGRSDELLDALTEGLTSLLTCAVEEADERAAEAWRRDPAAADLSLTASSGASEASTASDAAEAAEAAGAAGRLGVLVRRWRRCLEELAEEETREARDARDARGGPAGERVAQVEPEEAAALLAATLLGGRRARTAGENLADLLGAQTALRLRDRGGRLLVTYLARALDGERERRLAPLDRLTVPPDQQAELIAALSVLQRERQPEQKRTAADAVRAEAVAAGAAAADAVVVEREREREKAEVSG</sequence>
<protein>
    <submittedName>
        <fullName evidence="3">Dynamin family protein</fullName>
    </submittedName>
</protein>
<reference evidence="3 4" key="1">
    <citation type="submission" date="2023-12" db="EMBL/GenBank/DDBJ databases">
        <title>30 novel species of actinomycetes from the DSMZ collection.</title>
        <authorList>
            <person name="Nouioui I."/>
        </authorList>
    </citation>
    <scope>NUCLEOTIDE SEQUENCE [LARGE SCALE GENOMIC DNA]</scope>
    <source>
        <strain evidence="3 4">DSM 41528</strain>
    </source>
</reference>
<evidence type="ECO:0000313" key="3">
    <source>
        <dbReference type="EMBL" id="MEE4420347.1"/>
    </source>
</evidence>
<dbReference type="SUPFAM" id="SSF52540">
    <property type="entry name" value="P-loop containing nucleoside triphosphate hydrolases"/>
    <property type="match status" value="1"/>
</dbReference>
<dbReference type="InterPro" id="IPR005662">
    <property type="entry name" value="GTPase_Era-like"/>
</dbReference>
<comment type="caution">
    <text evidence="3">The sequence shown here is derived from an EMBL/GenBank/DDBJ whole genome shotgun (WGS) entry which is preliminary data.</text>
</comment>
<evidence type="ECO:0000256" key="1">
    <source>
        <dbReference type="SAM" id="MobiDB-lite"/>
    </source>
</evidence>
<feature type="region of interest" description="Disordered" evidence="1">
    <location>
        <begin position="122"/>
        <end position="164"/>
    </location>
</feature>
<evidence type="ECO:0000259" key="2">
    <source>
        <dbReference type="Pfam" id="PF00350"/>
    </source>
</evidence>
<dbReference type="RefSeq" id="WP_330821695.1">
    <property type="nucleotide sequence ID" value="NZ_JAZBJP010000005.1"/>
</dbReference>
<gene>
    <name evidence="3" type="ORF">V2J85_13375</name>
</gene>
<dbReference type="CDD" id="cd00882">
    <property type="entry name" value="Ras_like_GTPase"/>
    <property type="match status" value="1"/>
</dbReference>
<dbReference type="Pfam" id="PF00350">
    <property type="entry name" value="Dynamin_N"/>
    <property type="match status" value="1"/>
</dbReference>
<feature type="compositionally biased region" description="Gly residues" evidence="1">
    <location>
        <begin position="145"/>
        <end position="164"/>
    </location>
</feature>
<evidence type="ECO:0000313" key="4">
    <source>
        <dbReference type="Proteomes" id="UP001307760"/>
    </source>
</evidence>
<proteinExistence type="predicted"/>
<name>A0ABU7NNA2_9ACTN</name>
<keyword evidence="4" id="KW-1185">Reference proteome</keyword>
<dbReference type="Proteomes" id="UP001307760">
    <property type="component" value="Unassembled WGS sequence"/>
</dbReference>
<dbReference type="InterPro" id="IPR045063">
    <property type="entry name" value="Dynamin_N"/>
</dbReference>
<accession>A0ABU7NNA2</accession>
<feature type="domain" description="Dynamin N-terminal" evidence="2">
    <location>
        <begin position="63"/>
        <end position="220"/>
    </location>
</feature>
<feature type="compositionally biased region" description="Basic and acidic residues" evidence="1">
    <location>
        <begin position="479"/>
        <end position="488"/>
    </location>
</feature>
<dbReference type="PANTHER" id="PTHR42698">
    <property type="entry name" value="GTPASE ERA"/>
    <property type="match status" value="1"/>
</dbReference>
<dbReference type="InterPro" id="IPR027417">
    <property type="entry name" value="P-loop_NTPase"/>
</dbReference>
<dbReference type="EMBL" id="JAZBJP010000005">
    <property type="protein sequence ID" value="MEE4420347.1"/>
    <property type="molecule type" value="Genomic_DNA"/>
</dbReference>
<organism evidence="3 4">
    <name type="scientific">Streptomyces bugieae</name>
    <dbReference type="NCBI Taxonomy" id="3098223"/>
    <lineage>
        <taxon>Bacteria</taxon>
        <taxon>Bacillati</taxon>
        <taxon>Actinomycetota</taxon>
        <taxon>Actinomycetes</taxon>
        <taxon>Kitasatosporales</taxon>
        <taxon>Streptomycetaceae</taxon>
        <taxon>Streptomyces</taxon>
    </lineage>
</organism>
<feature type="compositionally biased region" description="Basic and acidic residues" evidence="1">
    <location>
        <begin position="130"/>
        <end position="144"/>
    </location>
</feature>
<dbReference type="PANTHER" id="PTHR42698:SF1">
    <property type="entry name" value="GTPASE ERA, MITOCHONDRIAL"/>
    <property type="match status" value="1"/>
</dbReference>